<dbReference type="PANTHER" id="PTHR31140:SF123">
    <property type="entry name" value="B3 DOMAIN-CONTAINING TRANSCRIPTION FACTOR NGA1"/>
    <property type="match status" value="1"/>
</dbReference>
<evidence type="ECO:0000256" key="2">
    <source>
        <dbReference type="ARBA" id="ARBA00023015"/>
    </source>
</evidence>
<evidence type="ECO:0000259" key="7">
    <source>
        <dbReference type="PROSITE" id="PS50863"/>
    </source>
</evidence>
<dbReference type="GO" id="GO:0003700">
    <property type="term" value="F:DNA-binding transcription factor activity"/>
    <property type="evidence" value="ECO:0007669"/>
    <property type="project" value="InterPro"/>
</dbReference>
<dbReference type="Pfam" id="PF02362">
    <property type="entry name" value="B3"/>
    <property type="match status" value="1"/>
</dbReference>
<dbReference type="GO" id="GO:0003677">
    <property type="term" value="F:DNA binding"/>
    <property type="evidence" value="ECO:0007669"/>
    <property type="project" value="UniProtKB-KW"/>
</dbReference>
<evidence type="ECO:0000256" key="6">
    <source>
        <dbReference type="SAM" id="MobiDB-lite"/>
    </source>
</evidence>
<comment type="subcellular location">
    <subcellularLocation>
        <location evidence="1">Nucleus</location>
    </subcellularLocation>
</comment>
<dbReference type="Proteomes" id="UP000237105">
    <property type="component" value="Unassembled WGS sequence"/>
</dbReference>
<evidence type="ECO:0000313" key="8">
    <source>
        <dbReference type="EMBL" id="PON49447.1"/>
    </source>
</evidence>
<organism evidence="8 9">
    <name type="scientific">Parasponia andersonii</name>
    <name type="common">Sponia andersonii</name>
    <dbReference type="NCBI Taxonomy" id="3476"/>
    <lineage>
        <taxon>Eukaryota</taxon>
        <taxon>Viridiplantae</taxon>
        <taxon>Streptophyta</taxon>
        <taxon>Embryophyta</taxon>
        <taxon>Tracheophyta</taxon>
        <taxon>Spermatophyta</taxon>
        <taxon>Magnoliopsida</taxon>
        <taxon>eudicotyledons</taxon>
        <taxon>Gunneridae</taxon>
        <taxon>Pentapetalae</taxon>
        <taxon>rosids</taxon>
        <taxon>fabids</taxon>
        <taxon>Rosales</taxon>
        <taxon>Cannabaceae</taxon>
        <taxon>Parasponia</taxon>
    </lineage>
</organism>
<evidence type="ECO:0000256" key="3">
    <source>
        <dbReference type="ARBA" id="ARBA00023125"/>
    </source>
</evidence>
<protein>
    <submittedName>
        <fullName evidence="8">B3 DNA binding domain containing protein</fullName>
    </submittedName>
</protein>
<dbReference type="CDD" id="cd10017">
    <property type="entry name" value="B3_DNA"/>
    <property type="match status" value="1"/>
</dbReference>
<keyword evidence="4" id="KW-0804">Transcription</keyword>
<reference evidence="9" key="1">
    <citation type="submission" date="2016-06" db="EMBL/GenBank/DDBJ databases">
        <title>Parallel loss of symbiosis genes in relatives of nitrogen-fixing non-legume Parasponia.</title>
        <authorList>
            <person name="Van Velzen R."/>
            <person name="Holmer R."/>
            <person name="Bu F."/>
            <person name="Rutten L."/>
            <person name="Van Zeijl A."/>
            <person name="Liu W."/>
            <person name="Santuari L."/>
            <person name="Cao Q."/>
            <person name="Sharma T."/>
            <person name="Shen D."/>
            <person name="Roswanjaya Y."/>
            <person name="Wardhani T."/>
            <person name="Kalhor M.S."/>
            <person name="Jansen J."/>
            <person name="Van den Hoogen J."/>
            <person name="Gungor B."/>
            <person name="Hartog M."/>
            <person name="Hontelez J."/>
            <person name="Verver J."/>
            <person name="Yang W.-C."/>
            <person name="Schijlen E."/>
            <person name="Repin R."/>
            <person name="Schilthuizen M."/>
            <person name="Schranz E."/>
            <person name="Heidstra R."/>
            <person name="Miyata K."/>
            <person name="Fedorova E."/>
            <person name="Kohlen W."/>
            <person name="Bisseling T."/>
            <person name="Smit S."/>
            <person name="Geurts R."/>
        </authorList>
    </citation>
    <scope>NUCLEOTIDE SEQUENCE [LARGE SCALE GENOMIC DNA]</scope>
    <source>
        <strain evidence="9">cv. WU1-14</strain>
    </source>
</reference>
<dbReference type="EMBL" id="JXTB01000261">
    <property type="protein sequence ID" value="PON49447.1"/>
    <property type="molecule type" value="Genomic_DNA"/>
</dbReference>
<dbReference type="FunFam" id="2.40.330.10:FF:000002">
    <property type="entry name" value="B3 domain-containing protein"/>
    <property type="match status" value="1"/>
</dbReference>
<keyword evidence="5" id="KW-0539">Nucleus</keyword>
<evidence type="ECO:0000256" key="4">
    <source>
        <dbReference type="ARBA" id="ARBA00023163"/>
    </source>
</evidence>
<dbReference type="PANTHER" id="PTHR31140">
    <property type="entry name" value="B3 DOMAIN-CONTAINING TRANSCRIPTION FACTOR ABI3"/>
    <property type="match status" value="1"/>
</dbReference>
<keyword evidence="3" id="KW-0238">DNA-binding</keyword>
<keyword evidence="9" id="KW-1185">Reference proteome</keyword>
<feature type="domain" description="TF-B3" evidence="7">
    <location>
        <begin position="169"/>
        <end position="276"/>
    </location>
</feature>
<comment type="caution">
    <text evidence="8">The sequence shown here is derived from an EMBL/GenBank/DDBJ whole genome shotgun (WGS) entry which is preliminary data.</text>
</comment>
<feature type="region of interest" description="Disordered" evidence="6">
    <location>
        <begin position="131"/>
        <end position="157"/>
    </location>
</feature>
<sequence>MEFVQEDQDKDHHHQQQSSYYSDYKQEEELDVYKVRENNNKNIVDNNTATKSTQLPLSFCASSSGHNSEQSSINSTSCVVHHHQQPKWSSAAPSSSVLPADYHNHQSINFNKKLQLMADFSLSRTNYEENNNSNIIDDNSNNGTTSSTSPSTAGHGVWSCGASEREHMFDKVVTPSDVGKLNRLVIPKQHAERYFPLDSSNSENSKGLLLNFEDRNGKAWRFRYSYWNSSQSYVMTKGWSRFVKEKKLDAGDIVSFERGVGESGKSRLFIDWRRRPHNHQNHHLHHHLHPHTLLPPNPGSLITPLVHFPTDHHHQFQWGGGGGGGGGGGSGRRGEGLFYSLPSGISMSIPPQHHDNSMYNFNNMQYPHNHHHPHQYQHLQQYYHGTGIRGGNDHDNVPVVIESTPAAIIGGRAPPSASSKRLRLFGVNMEYCPEQEGGEEEEESIADATIASVLSNSSNSVHQYPPHDHDHQVRLPNPSQMPITIPPEFISQKGKSSLSFDLEPN</sequence>
<dbReference type="STRING" id="3476.A0A2P5BKY5"/>
<feature type="region of interest" description="Disordered" evidence="6">
    <location>
        <begin position="458"/>
        <end position="505"/>
    </location>
</feature>
<gene>
    <name evidence="8" type="ORF">PanWU01x14_230310</name>
</gene>
<dbReference type="PROSITE" id="PS50863">
    <property type="entry name" value="B3"/>
    <property type="match status" value="1"/>
</dbReference>
<proteinExistence type="predicted"/>
<keyword evidence="2" id="KW-0805">Transcription regulation</keyword>
<evidence type="ECO:0000313" key="9">
    <source>
        <dbReference type="Proteomes" id="UP000237105"/>
    </source>
</evidence>
<dbReference type="InterPro" id="IPR003340">
    <property type="entry name" value="B3_DNA-bd"/>
</dbReference>
<dbReference type="InterPro" id="IPR015300">
    <property type="entry name" value="DNA-bd_pseudobarrel_sf"/>
</dbReference>
<dbReference type="GO" id="GO:0005634">
    <property type="term" value="C:nucleus"/>
    <property type="evidence" value="ECO:0007669"/>
    <property type="project" value="UniProtKB-SubCell"/>
</dbReference>
<evidence type="ECO:0000256" key="5">
    <source>
        <dbReference type="ARBA" id="ARBA00023242"/>
    </source>
</evidence>
<name>A0A2P5BKY5_PARAD</name>
<dbReference type="AlphaFoldDB" id="A0A2P5BKY5"/>
<feature type="region of interest" description="Disordered" evidence="6">
    <location>
        <begin position="1"/>
        <end position="25"/>
    </location>
</feature>
<dbReference type="InterPro" id="IPR044800">
    <property type="entry name" value="LEC2-like"/>
</dbReference>
<dbReference type="SMART" id="SM01019">
    <property type="entry name" value="B3"/>
    <property type="match status" value="1"/>
</dbReference>
<feature type="compositionally biased region" description="Low complexity" evidence="6">
    <location>
        <begin position="131"/>
        <end position="152"/>
    </location>
</feature>
<dbReference type="Gene3D" id="2.40.330.10">
    <property type="entry name" value="DNA-binding pseudobarrel domain"/>
    <property type="match status" value="1"/>
</dbReference>
<dbReference type="SUPFAM" id="SSF101936">
    <property type="entry name" value="DNA-binding pseudobarrel domain"/>
    <property type="match status" value="1"/>
</dbReference>
<evidence type="ECO:0000256" key="1">
    <source>
        <dbReference type="ARBA" id="ARBA00004123"/>
    </source>
</evidence>
<dbReference type="OrthoDB" id="2020802at2759"/>
<accession>A0A2P5BKY5</accession>